<dbReference type="EMBL" id="JACEIK010000209">
    <property type="protein sequence ID" value="MCD7452459.1"/>
    <property type="molecule type" value="Genomic_DNA"/>
</dbReference>
<protein>
    <submittedName>
        <fullName evidence="1">Uncharacterized protein</fullName>
    </submittedName>
</protein>
<dbReference type="Proteomes" id="UP000823775">
    <property type="component" value="Unassembled WGS sequence"/>
</dbReference>
<gene>
    <name evidence="1" type="ORF">HAX54_016755</name>
</gene>
<evidence type="ECO:0000313" key="1">
    <source>
        <dbReference type="EMBL" id="MCD7452459.1"/>
    </source>
</evidence>
<sequence>MSIVRIEVKEGRGFIGRRGNIDRWRRRWGSNGELMCWMEVERWENGKVGYGEDKKGVKNAVHDFASTVLRSVRRSNSQSPSLFPFCDLKWWFALLDRRLAGSA</sequence>
<accession>A0ABS8S0V3</accession>
<keyword evidence="2" id="KW-1185">Reference proteome</keyword>
<evidence type="ECO:0000313" key="2">
    <source>
        <dbReference type="Proteomes" id="UP000823775"/>
    </source>
</evidence>
<organism evidence="1 2">
    <name type="scientific">Datura stramonium</name>
    <name type="common">Jimsonweed</name>
    <name type="synonym">Common thornapple</name>
    <dbReference type="NCBI Taxonomy" id="4076"/>
    <lineage>
        <taxon>Eukaryota</taxon>
        <taxon>Viridiplantae</taxon>
        <taxon>Streptophyta</taxon>
        <taxon>Embryophyta</taxon>
        <taxon>Tracheophyta</taxon>
        <taxon>Spermatophyta</taxon>
        <taxon>Magnoliopsida</taxon>
        <taxon>eudicotyledons</taxon>
        <taxon>Gunneridae</taxon>
        <taxon>Pentapetalae</taxon>
        <taxon>asterids</taxon>
        <taxon>lamiids</taxon>
        <taxon>Solanales</taxon>
        <taxon>Solanaceae</taxon>
        <taxon>Solanoideae</taxon>
        <taxon>Datureae</taxon>
        <taxon>Datura</taxon>
    </lineage>
</organism>
<reference evidence="1 2" key="1">
    <citation type="journal article" date="2021" name="BMC Genomics">
        <title>Datura genome reveals duplications of psychoactive alkaloid biosynthetic genes and high mutation rate following tissue culture.</title>
        <authorList>
            <person name="Rajewski A."/>
            <person name="Carter-House D."/>
            <person name="Stajich J."/>
            <person name="Litt A."/>
        </authorList>
    </citation>
    <scope>NUCLEOTIDE SEQUENCE [LARGE SCALE GENOMIC DNA]</scope>
    <source>
        <strain evidence="1">AR-01</strain>
    </source>
</reference>
<proteinExistence type="predicted"/>
<name>A0ABS8S0V3_DATST</name>
<comment type="caution">
    <text evidence="1">The sequence shown here is derived from an EMBL/GenBank/DDBJ whole genome shotgun (WGS) entry which is preliminary data.</text>
</comment>